<feature type="transmembrane region" description="Helical" evidence="6">
    <location>
        <begin position="153"/>
        <end position="171"/>
    </location>
</feature>
<comment type="subcellular location">
    <subcellularLocation>
        <location evidence="1">Membrane</location>
        <topology evidence="1">Multi-pass membrane protein</topology>
    </subcellularLocation>
</comment>
<dbReference type="PANTHER" id="PTHR45649">
    <property type="entry name" value="AMINO-ACID PERMEASE BAT1"/>
    <property type="match status" value="1"/>
</dbReference>
<dbReference type="InterPro" id="IPR004840">
    <property type="entry name" value="Amino_acid_permease_CS"/>
</dbReference>
<protein>
    <submittedName>
        <fullName evidence="7">Related to UGA4-GABA permease-also involved in delta-aminolevulinate transport</fullName>
    </submittedName>
</protein>
<dbReference type="GO" id="GO:0006865">
    <property type="term" value="P:amino acid transport"/>
    <property type="evidence" value="ECO:0007669"/>
    <property type="project" value="InterPro"/>
</dbReference>
<dbReference type="OrthoDB" id="4476201at2759"/>
<sequence>MSPKDIVNAADEALLAALGYKQEFKRAFTPLEVFGIAFSIIGLVPSIASVLFYAIPNGGGPAMVWGWAIASIFILGIGLAMAELASAALTSGGLYYWTYTFSSPRWRNLLCWIVGYMNTIGSISGIASINWGCAVQVMAAAKIGSNNQSFEPTNAQLLLCLGVIIALPIVTPSEFKNTAHFALGEFVNLNGWMDGFAFVLSLLAPVWTIGAFDSTVHISEEASNATIVVPWGIVLATGIAGVLGWAINMALAFCMGNDMQAIYDSSQPMAQILFNGFGQKGTLGIWAVIVLVQYMMGSSMLLAASRQTYAFSRDRALPFSNWLYRMNSYTGTPVNTVVFDAGCAILLGLLSFAGANAINAIFSVSVISLYIAYSFPIAARFIGENNFKPGPFSLGIFSFPIALIAVLFMIFTSTVFLFPTTPQTTVQDMNYSVVVLGGVTIFSLIWYYFPKYGGVYWFTGPIHTLDSISPVSEEMIEKEEANIVAELVVE</sequence>
<evidence type="ECO:0000256" key="1">
    <source>
        <dbReference type="ARBA" id="ARBA00004141"/>
    </source>
</evidence>
<feature type="transmembrane region" description="Helical" evidence="6">
    <location>
        <begin position="334"/>
        <end position="354"/>
    </location>
</feature>
<keyword evidence="3 6" id="KW-0812">Transmembrane</keyword>
<feature type="transmembrane region" description="Helical" evidence="6">
    <location>
        <begin position="33"/>
        <end position="55"/>
    </location>
</feature>
<dbReference type="PIRSF" id="PIRSF006060">
    <property type="entry name" value="AA_transporter"/>
    <property type="match status" value="1"/>
</dbReference>
<feature type="transmembrane region" description="Helical" evidence="6">
    <location>
        <begin position="224"/>
        <end position="247"/>
    </location>
</feature>
<evidence type="ECO:0000313" key="7">
    <source>
        <dbReference type="EMBL" id="SJL16498.1"/>
    </source>
</evidence>
<dbReference type="PANTHER" id="PTHR45649:SF6">
    <property type="entry name" value="GABA-SPECIFIC PERMEASE"/>
    <property type="match status" value="1"/>
</dbReference>
<reference evidence="8" key="1">
    <citation type="journal article" date="2017" name="Nat. Ecol. Evol.">
        <title>Genome expansion and lineage-specific genetic innovations in the forest pathogenic fungi Armillaria.</title>
        <authorList>
            <person name="Sipos G."/>
            <person name="Prasanna A.N."/>
            <person name="Walter M.C."/>
            <person name="O'Connor E."/>
            <person name="Balint B."/>
            <person name="Krizsan K."/>
            <person name="Kiss B."/>
            <person name="Hess J."/>
            <person name="Varga T."/>
            <person name="Slot J."/>
            <person name="Riley R."/>
            <person name="Boka B."/>
            <person name="Rigling D."/>
            <person name="Barry K."/>
            <person name="Lee J."/>
            <person name="Mihaltcheva S."/>
            <person name="LaButti K."/>
            <person name="Lipzen A."/>
            <person name="Waldron R."/>
            <person name="Moloney N.M."/>
            <person name="Sperisen C."/>
            <person name="Kredics L."/>
            <person name="Vagvoelgyi C."/>
            <person name="Patrignani A."/>
            <person name="Fitzpatrick D."/>
            <person name="Nagy I."/>
            <person name="Doyle S."/>
            <person name="Anderson J.B."/>
            <person name="Grigoriev I.V."/>
            <person name="Gueldener U."/>
            <person name="Muensterkoetter M."/>
            <person name="Nagy L.G."/>
        </authorList>
    </citation>
    <scope>NUCLEOTIDE SEQUENCE [LARGE SCALE GENOMIC DNA]</scope>
    <source>
        <strain evidence="8">C18/9</strain>
    </source>
</reference>
<feature type="transmembrane region" description="Helical" evidence="6">
    <location>
        <begin position="360"/>
        <end position="382"/>
    </location>
</feature>
<evidence type="ECO:0000256" key="3">
    <source>
        <dbReference type="ARBA" id="ARBA00022692"/>
    </source>
</evidence>
<evidence type="ECO:0000256" key="5">
    <source>
        <dbReference type="ARBA" id="ARBA00023136"/>
    </source>
</evidence>
<name>A0A284S662_ARMOS</name>
<keyword evidence="4 6" id="KW-1133">Transmembrane helix</keyword>
<feature type="transmembrane region" description="Helical" evidence="6">
    <location>
        <begin position="283"/>
        <end position="304"/>
    </location>
</feature>
<feature type="transmembrane region" description="Helical" evidence="6">
    <location>
        <begin position="430"/>
        <end position="449"/>
    </location>
</feature>
<dbReference type="Pfam" id="PF13520">
    <property type="entry name" value="AA_permease_2"/>
    <property type="match status" value="1"/>
</dbReference>
<evidence type="ECO:0000256" key="4">
    <source>
        <dbReference type="ARBA" id="ARBA00022989"/>
    </source>
</evidence>
<proteinExistence type="predicted"/>
<feature type="transmembrane region" description="Helical" evidence="6">
    <location>
        <begin position="67"/>
        <end position="96"/>
    </location>
</feature>
<keyword evidence="2" id="KW-0813">Transport</keyword>
<dbReference type="OMA" id="TFHERYN"/>
<evidence type="ECO:0000256" key="6">
    <source>
        <dbReference type="SAM" id="Phobius"/>
    </source>
</evidence>
<dbReference type="Proteomes" id="UP000219338">
    <property type="component" value="Unassembled WGS sequence"/>
</dbReference>
<dbReference type="AlphaFoldDB" id="A0A284S662"/>
<accession>A0A284S662</accession>
<gene>
    <name evidence="7" type="ORF">ARMOST_20024</name>
</gene>
<dbReference type="InterPro" id="IPR002293">
    <property type="entry name" value="AA/rel_permease1"/>
</dbReference>
<evidence type="ECO:0000256" key="2">
    <source>
        <dbReference type="ARBA" id="ARBA00022448"/>
    </source>
</evidence>
<dbReference type="STRING" id="47428.A0A284S662"/>
<dbReference type="GO" id="GO:0016020">
    <property type="term" value="C:membrane"/>
    <property type="evidence" value="ECO:0007669"/>
    <property type="project" value="UniProtKB-SubCell"/>
</dbReference>
<organism evidence="7 8">
    <name type="scientific">Armillaria ostoyae</name>
    <name type="common">Armillaria root rot fungus</name>
    <dbReference type="NCBI Taxonomy" id="47428"/>
    <lineage>
        <taxon>Eukaryota</taxon>
        <taxon>Fungi</taxon>
        <taxon>Dikarya</taxon>
        <taxon>Basidiomycota</taxon>
        <taxon>Agaricomycotina</taxon>
        <taxon>Agaricomycetes</taxon>
        <taxon>Agaricomycetidae</taxon>
        <taxon>Agaricales</taxon>
        <taxon>Marasmiineae</taxon>
        <taxon>Physalacriaceae</taxon>
        <taxon>Armillaria</taxon>
    </lineage>
</organism>
<feature type="transmembrane region" description="Helical" evidence="6">
    <location>
        <begin position="116"/>
        <end position="141"/>
    </location>
</feature>
<dbReference type="EMBL" id="FUEG01000035">
    <property type="protein sequence ID" value="SJL16498.1"/>
    <property type="molecule type" value="Genomic_DNA"/>
</dbReference>
<feature type="transmembrane region" description="Helical" evidence="6">
    <location>
        <begin position="394"/>
        <end position="418"/>
    </location>
</feature>
<keyword evidence="8" id="KW-1185">Reference proteome</keyword>
<dbReference type="GO" id="GO:0022857">
    <property type="term" value="F:transmembrane transporter activity"/>
    <property type="evidence" value="ECO:0007669"/>
    <property type="project" value="InterPro"/>
</dbReference>
<feature type="transmembrane region" description="Helical" evidence="6">
    <location>
        <begin position="191"/>
        <end position="212"/>
    </location>
</feature>
<dbReference type="Gene3D" id="1.20.1740.10">
    <property type="entry name" value="Amino acid/polyamine transporter I"/>
    <property type="match status" value="1"/>
</dbReference>
<evidence type="ECO:0000313" key="8">
    <source>
        <dbReference type="Proteomes" id="UP000219338"/>
    </source>
</evidence>
<dbReference type="PROSITE" id="PS00218">
    <property type="entry name" value="AMINO_ACID_PERMEASE_1"/>
    <property type="match status" value="1"/>
</dbReference>
<keyword evidence="5 6" id="KW-0472">Membrane</keyword>